<evidence type="ECO:0000256" key="1">
    <source>
        <dbReference type="ARBA" id="ARBA00001917"/>
    </source>
</evidence>
<dbReference type="GO" id="GO:0005829">
    <property type="term" value="C:cytosol"/>
    <property type="evidence" value="ECO:0007669"/>
    <property type="project" value="UniProtKB-ARBA"/>
</dbReference>
<sequence>MTVSSSKLFEPVKVGRMELQHRVVMAPLTRNRSDEDHAVTPPMMKEYYTQRAHVKGSLIITEATAITAESGPFAGCPGIYTDKQVAAWKEIVDAVHAKGCYMYLQIWHPGRASLKQLIPGNKPAVGPSPIAIEGRSLLVDTPNEVPRPLEVDEMPGIARDFAVAAKRAVEEAGFDGVEIHGGNGYLLDQFINTSSNKRTDEYGGSIENRARLCLEVTKAVADAIGSDRTALRLTPWSEFQDMEDETPYDTWGYIVSHLPQDLAYLHMLGPRDDFGRKTQNDTVNTLDPFRKLWKSTFMASGGFSTKPETAKELSDETGDLVAIGRAYIANPDLVLRLKYGWPLNKYHRPSFYGGDERGYIDYPFYQAEQAKE</sequence>
<dbReference type="PANTHER" id="PTHR22893:SF91">
    <property type="entry name" value="NADPH DEHYDROGENASE 2-RELATED"/>
    <property type="match status" value="1"/>
</dbReference>
<evidence type="ECO:0000259" key="4">
    <source>
        <dbReference type="Pfam" id="PF00724"/>
    </source>
</evidence>
<comment type="caution">
    <text evidence="5">The sequence shown here is derived from an EMBL/GenBank/DDBJ whole genome shotgun (WGS) entry which is preliminary data.</text>
</comment>
<comment type="similarity">
    <text evidence="2">Belongs to the NADH:flavin oxidoreductase/NADH oxidase family.</text>
</comment>
<evidence type="ECO:0000313" key="6">
    <source>
        <dbReference type="Proteomes" id="UP000027586"/>
    </source>
</evidence>
<dbReference type="OrthoDB" id="276546at2759"/>
<dbReference type="AlphaFoldDB" id="A0A068SD62"/>
<dbReference type="InterPro" id="IPR045247">
    <property type="entry name" value="Oye-like"/>
</dbReference>
<dbReference type="Proteomes" id="UP000027586">
    <property type="component" value="Unassembled WGS sequence"/>
</dbReference>
<comment type="cofactor">
    <cofactor evidence="1">
        <name>FMN</name>
        <dbReference type="ChEBI" id="CHEBI:58210"/>
    </cofactor>
</comment>
<evidence type="ECO:0000256" key="2">
    <source>
        <dbReference type="ARBA" id="ARBA00005979"/>
    </source>
</evidence>
<dbReference type="InterPro" id="IPR001155">
    <property type="entry name" value="OxRdtase_FMN_N"/>
</dbReference>
<evidence type="ECO:0000313" key="5">
    <source>
        <dbReference type="EMBL" id="CDH60318.1"/>
    </source>
</evidence>
<dbReference type="STRING" id="1263082.A0A068SD62"/>
<feature type="domain" description="NADH:flavin oxidoreductase/NADH oxidase N-terminal" evidence="4">
    <location>
        <begin position="7"/>
        <end position="344"/>
    </location>
</feature>
<dbReference type="VEuPathDB" id="FungiDB:LCOR_11104.1"/>
<evidence type="ECO:0000256" key="3">
    <source>
        <dbReference type="ARBA" id="ARBA00023002"/>
    </source>
</evidence>
<organism evidence="5 6">
    <name type="scientific">Lichtheimia corymbifera JMRC:FSU:9682</name>
    <dbReference type="NCBI Taxonomy" id="1263082"/>
    <lineage>
        <taxon>Eukaryota</taxon>
        <taxon>Fungi</taxon>
        <taxon>Fungi incertae sedis</taxon>
        <taxon>Mucoromycota</taxon>
        <taxon>Mucoromycotina</taxon>
        <taxon>Mucoromycetes</taxon>
        <taxon>Mucorales</taxon>
        <taxon>Lichtheimiaceae</taxon>
        <taxon>Lichtheimia</taxon>
    </lineage>
</organism>
<dbReference type="EMBL" id="CBTN010000089">
    <property type="protein sequence ID" value="CDH60318.1"/>
    <property type="molecule type" value="Genomic_DNA"/>
</dbReference>
<accession>A0A068SD62</accession>
<dbReference type="CDD" id="cd02933">
    <property type="entry name" value="OYE_like_FMN"/>
    <property type="match status" value="1"/>
</dbReference>
<dbReference type="InterPro" id="IPR013785">
    <property type="entry name" value="Aldolase_TIM"/>
</dbReference>
<keyword evidence="6" id="KW-1185">Reference proteome</keyword>
<proteinExistence type="inferred from homology"/>
<dbReference type="Pfam" id="PF00724">
    <property type="entry name" value="Oxidored_FMN"/>
    <property type="match status" value="1"/>
</dbReference>
<dbReference type="GO" id="GO:0010181">
    <property type="term" value="F:FMN binding"/>
    <property type="evidence" value="ECO:0007669"/>
    <property type="project" value="InterPro"/>
</dbReference>
<name>A0A068SD62_9FUNG</name>
<keyword evidence="3" id="KW-0560">Oxidoreductase</keyword>
<reference evidence="5" key="1">
    <citation type="submission" date="2013-08" db="EMBL/GenBank/DDBJ databases">
        <title>Gene expansion shapes genome architecture in the human pathogen Lichtheimia corymbifera: an evolutionary genomics analysis in the ancient terrestrial Mucorales (Mucoromycotina).</title>
        <authorList>
            <person name="Schwartze V.U."/>
            <person name="Winter S."/>
            <person name="Shelest E."/>
            <person name="Marcet-Houben M."/>
            <person name="Horn F."/>
            <person name="Wehner S."/>
            <person name="Hoffmann K."/>
            <person name="Riege K."/>
            <person name="Sammeth M."/>
            <person name="Nowrousian M."/>
            <person name="Valiante V."/>
            <person name="Linde J."/>
            <person name="Jacobsen I.D."/>
            <person name="Marz M."/>
            <person name="Brakhage A.A."/>
            <person name="Gabaldon T."/>
            <person name="Bocker S."/>
            <person name="Voigt K."/>
        </authorList>
    </citation>
    <scope>NUCLEOTIDE SEQUENCE [LARGE SCALE GENOMIC DNA]</scope>
    <source>
        <strain evidence="5">FSU 9682</strain>
    </source>
</reference>
<gene>
    <name evidence="5" type="ORF">LCOR_11104.1</name>
</gene>
<dbReference type="PANTHER" id="PTHR22893">
    <property type="entry name" value="NADH OXIDOREDUCTASE-RELATED"/>
    <property type="match status" value="1"/>
</dbReference>
<dbReference type="GO" id="GO:0016628">
    <property type="term" value="F:oxidoreductase activity, acting on the CH-CH group of donors, NAD or NADP as acceptor"/>
    <property type="evidence" value="ECO:0007669"/>
    <property type="project" value="UniProtKB-ARBA"/>
</dbReference>
<dbReference type="FunFam" id="3.20.20.70:FF:000059">
    <property type="entry name" value="N-ethylmaleimide reductase, FMN-linked"/>
    <property type="match status" value="1"/>
</dbReference>
<dbReference type="Gene3D" id="3.20.20.70">
    <property type="entry name" value="Aldolase class I"/>
    <property type="match status" value="1"/>
</dbReference>
<protein>
    <submittedName>
        <fullName evidence="5">N-ethylmaleimide fmn-linked</fullName>
    </submittedName>
</protein>
<dbReference type="SUPFAM" id="SSF51395">
    <property type="entry name" value="FMN-linked oxidoreductases"/>
    <property type="match status" value="1"/>
</dbReference>